<keyword evidence="7 10" id="KW-0784">Thiamine biosynthesis</keyword>
<accession>F0T096</accession>
<dbReference type="InterPro" id="IPR033248">
    <property type="entry name" value="Transketolase_C"/>
</dbReference>
<feature type="binding site" evidence="10">
    <location>
        <position position="169"/>
    </location>
    <ligand>
        <name>Mg(2+)</name>
        <dbReference type="ChEBI" id="CHEBI:18420"/>
    </ligand>
</feature>
<protein>
    <recommendedName>
        <fullName evidence="10">1-deoxy-D-xylulose-5-phosphate synthase</fullName>
        <ecNumber evidence="10">2.2.1.7</ecNumber>
    </recommendedName>
    <alternativeName>
        <fullName evidence="10">1-deoxyxylulose-5-phosphate synthase</fullName>
        <shortName evidence="10">DXP synthase</shortName>
        <shortName evidence="10">DXPS</shortName>
    </alternativeName>
</protein>
<comment type="catalytic activity">
    <reaction evidence="10">
        <text>D-glyceraldehyde 3-phosphate + pyruvate + H(+) = 1-deoxy-D-xylulose 5-phosphate + CO2</text>
        <dbReference type="Rhea" id="RHEA:12605"/>
        <dbReference type="ChEBI" id="CHEBI:15361"/>
        <dbReference type="ChEBI" id="CHEBI:15378"/>
        <dbReference type="ChEBI" id="CHEBI:16526"/>
        <dbReference type="ChEBI" id="CHEBI:57792"/>
        <dbReference type="ChEBI" id="CHEBI:59776"/>
        <dbReference type="EC" id="2.2.1.7"/>
    </reaction>
</comment>
<feature type="binding site" evidence="10">
    <location>
        <position position="361"/>
    </location>
    <ligand>
        <name>thiamine diphosphate</name>
        <dbReference type="ChEBI" id="CHEBI:58937"/>
    </ligand>
</feature>
<comment type="subunit">
    <text evidence="3 10">Homodimer.</text>
</comment>
<gene>
    <name evidence="10" type="primary">dxs</name>
    <name evidence="12" type="ordered locus">Sgly_1886</name>
</gene>
<keyword evidence="9 10" id="KW-0414">Isoprene biosynthesis</keyword>
<reference evidence="12 13" key="1">
    <citation type="journal article" date="2011" name="Stand. Genomic Sci.">
        <title>Complete genome sequence of Syntrophobotulus glycolicus type strain (FlGlyR).</title>
        <authorList>
            <person name="Han C."/>
            <person name="Mwirichia R."/>
            <person name="Chertkov O."/>
            <person name="Held B."/>
            <person name="Lapidus A."/>
            <person name="Nolan M."/>
            <person name="Lucas S."/>
            <person name="Hammon N."/>
            <person name="Deshpande S."/>
            <person name="Cheng J.F."/>
            <person name="Tapia R."/>
            <person name="Goodwin L."/>
            <person name="Pitluck S."/>
            <person name="Huntemann M."/>
            <person name="Liolios K."/>
            <person name="Ivanova N."/>
            <person name="Pagani I."/>
            <person name="Mavromatis K."/>
            <person name="Ovchinikova G."/>
            <person name="Pati A."/>
            <person name="Chen A."/>
            <person name="Palaniappan K."/>
            <person name="Land M."/>
            <person name="Hauser L."/>
            <person name="Brambilla E.M."/>
            <person name="Rohde M."/>
            <person name="Spring S."/>
            <person name="Sikorski J."/>
            <person name="Goker M."/>
            <person name="Woyke T."/>
            <person name="Bristow J."/>
            <person name="Eisen J.A."/>
            <person name="Markowitz V."/>
            <person name="Hugenholtz P."/>
            <person name="Kyrpides N.C."/>
            <person name="Klenk H.P."/>
            <person name="Detter J.C."/>
        </authorList>
    </citation>
    <scope>NUCLEOTIDE SEQUENCE [LARGE SCALE GENOMIC DNA]</scope>
    <source>
        <strain evidence="13">DSM 8271 / FlGlyR</strain>
    </source>
</reference>
<dbReference type="GO" id="GO:0005829">
    <property type="term" value="C:cytosol"/>
    <property type="evidence" value="ECO:0007669"/>
    <property type="project" value="TreeGrafter"/>
</dbReference>
<feature type="binding site" evidence="10">
    <location>
        <position position="68"/>
    </location>
    <ligand>
        <name>thiamine diphosphate</name>
        <dbReference type="ChEBI" id="CHEBI:58937"/>
    </ligand>
</feature>
<dbReference type="InterPro" id="IPR005475">
    <property type="entry name" value="Transketolase-like_Pyr-bd"/>
</dbReference>
<dbReference type="InterPro" id="IPR020826">
    <property type="entry name" value="Transketolase_BS"/>
</dbReference>
<evidence type="ECO:0000256" key="10">
    <source>
        <dbReference type="HAMAP-Rule" id="MF_00315"/>
    </source>
</evidence>
<dbReference type="KEGG" id="sgy:Sgly_1886"/>
<dbReference type="NCBIfam" id="TIGR00204">
    <property type="entry name" value="dxs"/>
    <property type="match status" value="1"/>
</dbReference>
<dbReference type="PANTHER" id="PTHR43322">
    <property type="entry name" value="1-D-DEOXYXYLULOSE 5-PHOSPHATE SYNTHASE-RELATED"/>
    <property type="match status" value="1"/>
</dbReference>
<dbReference type="STRING" id="645991.Sgly_1886"/>
<dbReference type="Pfam" id="PF13292">
    <property type="entry name" value="DXP_synthase_N"/>
    <property type="match status" value="1"/>
</dbReference>
<comment type="cofactor">
    <cofactor evidence="10">
        <name>thiamine diphosphate</name>
        <dbReference type="ChEBI" id="CHEBI:58937"/>
    </cofactor>
    <text evidence="10">Binds 1 thiamine pyrophosphate per subunit.</text>
</comment>
<dbReference type="EMBL" id="CP002547">
    <property type="protein sequence ID" value="ADY56183.1"/>
    <property type="molecule type" value="Genomic_DNA"/>
</dbReference>
<dbReference type="Pfam" id="PF02779">
    <property type="entry name" value="Transket_pyr"/>
    <property type="match status" value="1"/>
</dbReference>
<dbReference type="InterPro" id="IPR049557">
    <property type="entry name" value="Transketolase_CS"/>
</dbReference>
<dbReference type="GO" id="GO:0016114">
    <property type="term" value="P:terpenoid biosynthetic process"/>
    <property type="evidence" value="ECO:0007669"/>
    <property type="project" value="UniProtKB-UniRule"/>
</dbReference>
<feature type="binding site" evidence="10">
    <location>
        <position position="140"/>
    </location>
    <ligand>
        <name>Mg(2+)</name>
        <dbReference type="ChEBI" id="CHEBI:18420"/>
    </ligand>
</feature>
<evidence type="ECO:0000259" key="11">
    <source>
        <dbReference type="SMART" id="SM00861"/>
    </source>
</evidence>
<dbReference type="CDD" id="cd07033">
    <property type="entry name" value="TPP_PYR_DXS_TK_like"/>
    <property type="match status" value="1"/>
</dbReference>
<comment type="cofactor">
    <cofactor evidence="10">
        <name>Mg(2+)</name>
        <dbReference type="ChEBI" id="CHEBI:18420"/>
    </cofactor>
    <text evidence="10">Binds 1 Mg(2+) ion per subunit.</text>
</comment>
<dbReference type="GO" id="GO:0030976">
    <property type="term" value="F:thiamine pyrophosphate binding"/>
    <property type="evidence" value="ECO:0007669"/>
    <property type="project" value="UniProtKB-UniRule"/>
</dbReference>
<keyword evidence="8 10" id="KW-0786">Thiamine pyrophosphate</keyword>
<dbReference type="eggNOG" id="COG1154">
    <property type="taxonomic scope" value="Bacteria"/>
</dbReference>
<feature type="binding site" evidence="10">
    <location>
        <position position="280"/>
    </location>
    <ligand>
        <name>thiamine diphosphate</name>
        <dbReference type="ChEBI" id="CHEBI:58937"/>
    </ligand>
</feature>
<evidence type="ECO:0000256" key="1">
    <source>
        <dbReference type="ARBA" id="ARBA00004980"/>
    </source>
</evidence>
<dbReference type="GO" id="GO:0000287">
    <property type="term" value="F:magnesium ion binding"/>
    <property type="evidence" value="ECO:0007669"/>
    <property type="project" value="UniProtKB-UniRule"/>
</dbReference>
<evidence type="ECO:0000256" key="2">
    <source>
        <dbReference type="ARBA" id="ARBA00011081"/>
    </source>
</evidence>
<dbReference type="OrthoDB" id="9803371at2"/>
<dbReference type="Gene3D" id="3.40.50.970">
    <property type="match status" value="2"/>
</dbReference>
<dbReference type="UniPathway" id="UPA00064">
    <property type="reaction ID" value="UER00091"/>
</dbReference>
<dbReference type="Pfam" id="PF02780">
    <property type="entry name" value="Transketolase_C"/>
    <property type="match status" value="1"/>
</dbReference>
<dbReference type="CDD" id="cd02007">
    <property type="entry name" value="TPP_DXS"/>
    <property type="match status" value="1"/>
</dbReference>
<evidence type="ECO:0000256" key="7">
    <source>
        <dbReference type="ARBA" id="ARBA00022977"/>
    </source>
</evidence>
<feature type="binding site" evidence="10">
    <location>
        <begin position="109"/>
        <end position="111"/>
    </location>
    <ligand>
        <name>thiamine diphosphate</name>
        <dbReference type="ChEBI" id="CHEBI:58937"/>
    </ligand>
</feature>
<keyword evidence="6 10" id="KW-0460">Magnesium</keyword>
<keyword evidence="4 10" id="KW-0808">Transferase</keyword>
<evidence type="ECO:0000256" key="3">
    <source>
        <dbReference type="ARBA" id="ARBA00011738"/>
    </source>
</evidence>
<keyword evidence="5 10" id="KW-0479">Metal-binding</keyword>
<evidence type="ECO:0000313" key="13">
    <source>
        <dbReference type="Proteomes" id="UP000007488"/>
    </source>
</evidence>
<dbReference type="SUPFAM" id="SSF52518">
    <property type="entry name" value="Thiamin diphosphate-binding fold (THDP-binding)"/>
    <property type="match status" value="2"/>
</dbReference>
<keyword evidence="13" id="KW-1185">Reference proteome</keyword>
<evidence type="ECO:0000313" key="12">
    <source>
        <dbReference type="EMBL" id="ADY56183.1"/>
    </source>
</evidence>
<dbReference type="AlphaFoldDB" id="F0T096"/>
<dbReference type="InterPro" id="IPR029061">
    <property type="entry name" value="THDP-binding"/>
</dbReference>
<dbReference type="EC" id="2.2.1.7" evidence="10"/>
<dbReference type="InterPro" id="IPR005477">
    <property type="entry name" value="Dxylulose-5-P_synthase"/>
</dbReference>
<dbReference type="PROSITE" id="PS00801">
    <property type="entry name" value="TRANSKETOLASE_1"/>
    <property type="match status" value="1"/>
</dbReference>
<comment type="pathway">
    <text evidence="1 10">Metabolic intermediate biosynthesis; 1-deoxy-D-xylulose 5-phosphate biosynthesis; 1-deoxy-D-xylulose 5-phosphate from D-glyceraldehyde 3-phosphate and pyruvate: step 1/1.</text>
</comment>
<evidence type="ECO:0000256" key="9">
    <source>
        <dbReference type="ARBA" id="ARBA00023229"/>
    </source>
</evidence>
<dbReference type="RefSeq" id="WP_013625051.1">
    <property type="nucleotide sequence ID" value="NC_015172.1"/>
</dbReference>
<dbReference type="HOGENOM" id="CLU_009227_1_4_9"/>
<comment type="function">
    <text evidence="10">Catalyzes the acyloin condensation reaction between C atoms 2 and 3 of pyruvate and glyceraldehyde 3-phosphate to yield 1-deoxy-D-xylulose-5-phosphate (DXP).</text>
</comment>
<dbReference type="SMART" id="SM00861">
    <property type="entry name" value="Transket_pyr"/>
    <property type="match status" value="1"/>
</dbReference>
<feature type="domain" description="Transketolase-like pyrimidine-binding" evidence="11">
    <location>
        <begin position="310"/>
        <end position="474"/>
    </location>
</feature>
<dbReference type="InterPro" id="IPR009014">
    <property type="entry name" value="Transketo_C/PFOR_II"/>
</dbReference>
<feature type="binding site" evidence="10">
    <location>
        <begin position="141"/>
        <end position="142"/>
    </location>
    <ligand>
        <name>thiamine diphosphate</name>
        <dbReference type="ChEBI" id="CHEBI:58937"/>
    </ligand>
</feature>
<dbReference type="HAMAP" id="MF_00315">
    <property type="entry name" value="DXP_synth"/>
    <property type="match status" value="1"/>
</dbReference>
<dbReference type="NCBIfam" id="NF003933">
    <property type="entry name" value="PRK05444.2-2"/>
    <property type="match status" value="1"/>
</dbReference>
<dbReference type="Gene3D" id="3.40.50.920">
    <property type="match status" value="1"/>
</dbReference>
<evidence type="ECO:0000256" key="8">
    <source>
        <dbReference type="ARBA" id="ARBA00023052"/>
    </source>
</evidence>
<evidence type="ECO:0000256" key="5">
    <source>
        <dbReference type="ARBA" id="ARBA00022723"/>
    </source>
</evidence>
<evidence type="ECO:0000256" key="4">
    <source>
        <dbReference type="ARBA" id="ARBA00022679"/>
    </source>
</evidence>
<dbReference type="GO" id="GO:0008661">
    <property type="term" value="F:1-deoxy-D-xylulose-5-phosphate synthase activity"/>
    <property type="evidence" value="ECO:0007669"/>
    <property type="project" value="UniProtKB-UniRule"/>
</dbReference>
<dbReference type="SUPFAM" id="SSF52922">
    <property type="entry name" value="TK C-terminal domain-like"/>
    <property type="match status" value="1"/>
</dbReference>
<comment type="similarity">
    <text evidence="2 10">Belongs to the transketolase family. DXPS subfamily.</text>
</comment>
<dbReference type="GO" id="GO:0009228">
    <property type="term" value="P:thiamine biosynthetic process"/>
    <property type="evidence" value="ECO:0007669"/>
    <property type="project" value="UniProtKB-UniRule"/>
</dbReference>
<feature type="binding site" evidence="10">
    <location>
        <position position="169"/>
    </location>
    <ligand>
        <name>thiamine diphosphate</name>
        <dbReference type="ChEBI" id="CHEBI:58937"/>
    </ligand>
</feature>
<dbReference type="Proteomes" id="UP000007488">
    <property type="component" value="Chromosome"/>
</dbReference>
<dbReference type="FunFam" id="3.40.50.970:FF:000005">
    <property type="entry name" value="1-deoxy-D-xylulose-5-phosphate synthase"/>
    <property type="match status" value="1"/>
</dbReference>
<dbReference type="PROSITE" id="PS00802">
    <property type="entry name" value="TRANSKETOLASE_2"/>
    <property type="match status" value="1"/>
</dbReference>
<dbReference type="PANTHER" id="PTHR43322:SF5">
    <property type="entry name" value="1-DEOXY-D-XYLULOSE-5-PHOSPHATE SYNTHASE, CHLOROPLASTIC"/>
    <property type="match status" value="1"/>
</dbReference>
<name>F0T096_SYNGF</name>
<sequence>MLDTPDQIKELSLEQLKILSEEIRQEMINVVSENGGHLASNLGVVELTIALHRVLTIPEDKIIWDVGHQTYIHKLLTSRREEFKTLRQHKGLSGFPKRSESSCDCFDTGHSSTSISAAVGYAKARDIQNEKYRVVAVIGDGAMSGGMAFEALNHAGNCKTNLIVVLNDNDMFISQNVGAMSSYLNRIRTAPAYDRKKEDIQKFLKNIPKIGNAVAKAAEKAKDGIKYMLVPGMLFEELGLTYLGPVDGHDIASLEKVLTQAKKKKGPVLVHVLTCKGKGYEPARQNPDIFHGIGPFNKENGELKKKSDIPTYTQVFGKTVCELADKDEKIVAVTAAMGSGTGLSHFGKLFPKRYFDVGIAEQHAVTFAAALAFGGLKPIVSMYSTFYQRAYDQVIHDVCLQKAKVIFAVDRAGIVGEDGPTHHGVFDLSFLRAIPNLTIMAPKDEQELRDMFYTALSFDNPVAIRYPRASGVGVPIKKEFSLIEKGKAELLLKGEDLTIIGFGHVVNMCLEAAYKLRMMGINAGVVNLRFINPLDKELIIEQGKLTGKILTVEDHILNGGMGSAVLELLHDENLGEVRVGRIGYRGYVEHGPIPLLHKEHGISMENIIVRATALVHEQEAENQTHIVKEHIH</sequence>
<proteinExistence type="inferred from homology"/>
<reference evidence="13" key="2">
    <citation type="submission" date="2011-02" db="EMBL/GenBank/DDBJ databases">
        <title>The complete genome of Syntrophobotulus glycolicus DSM 8271.</title>
        <authorList>
            <person name="Lucas S."/>
            <person name="Copeland A."/>
            <person name="Lapidus A."/>
            <person name="Bruce D."/>
            <person name="Goodwin L."/>
            <person name="Pitluck S."/>
            <person name="Kyrpides N."/>
            <person name="Mavromatis K."/>
            <person name="Pagani I."/>
            <person name="Ivanova N."/>
            <person name="Mikhailova N."/>
            <person name="Chertkov O."/>
            <person name="Held B."/>
            <person name="Detter J.C."/>
            <person name="Tapia R."/>
            <person name="Han C."/>
            <person name="Land M."/>
            <person name="Hauser L."/>
            <person name="Markowitz V."/>
            <person name="Cheng J.-F."/>
            <person name="Hugenholtz P."/>
            <person name="Woyke T."/>
            <person name="Wu D."/>
            <person name="Spring S."/>
            <person name="Schroeder M."/>
            <person name="Brambilla E."/>
            <person name="Klenk H.-P."/>
            <person name="Eisen J.A."/>
        </authorList>
    </citation>
    <scope>NUCLEOTIDE SEQUENCE [LARGE SCALE GENOMIC DNA]</scope>
    <source>
        <strain evidence="13">DSM 8271 / FlGlyR</strain>
    </source>
</reference>
<dbReference type="GO" id="GO:0019288">
    <property type="term" value="P:isopentenyl diphosphate biosynthetic process, methylerythritol 4-phosphate pathway"/>
    <property type="evidence" value="ECO:0007669"/>
    <property type="project" value="TreeGrafter"/>
</dbReference>
<organism evidence="12 13">
    <name type="scientific">Syntrophobotulus glycolicus (strain DSM 8271 / FlGlyR)</name>
    <dbReference type="NCBI Taxonomy" id="645991"/>
    <lineage>
        <taxon>Bacteria</taxon>
        <taxon>Bacillati</taxon>
        <taxon>Bacillota</taxon>
        <taxon>Clostridia</taxon>
        <taxon>Eubacteriales</taxon>
        <taxon>Desulfitobacteriaceae</taxon>
        <taxon>Syntrophobotulus</taxon>
    </lineage>
</organism>
<evidence type="ECO:0000256" key="6">
    <source>
        <dbReference type="ARBA" id="ARBA00022842"/>
    </source>
</evidence>